<organism evidence="1 2">
    <name type="scientific">Euplotes crassus</name>
    <dbReference type="NCBI Taxonomy" id="5936"/>
    <lineage>
        <taxon>Eukaryota</taxon>
        <taxon>Sar</taxon>
        <taxon>Alveolata</taxon>
        <taxon>Ciliophora</taxon>
        <taxon>Intramacronucleata</taxon>
        <taxon>Spirotrichea</taxon>
        <taxon>Hypotrichia</taxon>
        <taxon>Euplotida</taxon>
        <taxon>Euplotidae</taxon>
        <taxon>Moneuplotes</taxon>
    </lineage>
</organism>
<dbReference type="EMBL" id="CAMPGE010007062">
    <property type="protein sequence ID" value="CAI2365988.1"/>
    <property type="molecule type" value="Genomic_DNA"/>
</dbReference>
<evidence type="ECO:0000313" key="2">
    <source>
        <dbReference type="Proteomes" id="UP001295684"/>
    </source>
</evidence>
<proteinExistence type="predicted"/>
<dbReference type="AlphaFoldDB" id="A0AAD1UEU1"/>
<name>A0AAD1UEU1_EUPCR</name>
<dbReference type="Proteomes" id="UP001295684">
    <property type="component" value="Unassembled WGS sequence"/>
</dbReference>
<evidence type="ECO:0000313" key="1">
    <source>
        <dbReference type="EMBL" id="CAI2365988.1"/>
    </source>
</evidence>
<protein>
    <submittedName>
        <fullName evidence="1">Uncharacterized protein</fullName>
    </submittedName>
</protein>
<keyword evidence="2" id="KW-1185">Reference proteome</keyword>
<sequence length="282" mass="33101">MSDSIFETSQGRKHKRSVFIKQNMMLKTHQRFFLSDRKNRRSIAPVDKDPLSRLNLSINRRVLKQRTHKNKIRRCQQSCEPHLDFQKDWRNATFHLDMGDASFANESQERVSCICRFERGNNFSIVKAKCVFLMSSSCIPSKTLRWWQYLVNLEEEGSNLAVIRSKKFSPEPSFSTHDSQESRYDYARSLQRRTQGNNFTSTKYYFSAAPKTEDLGKNLYCVNVKSYLNTSENAHQMHKRIGQQIRNWKFNKNIALKAQKRPKISLKPLNPILSQTKPKVLT</sequence>
<comment type="caution">
    <text evidence="1">The sequence shown here is derived from an EMBL/GenBank/DDBJ whole genome shotgun (WGS) entry which is preliminary data.</text>
</comment>
<accession>A0AAD1UEU1</accession>
<gene>
    <name evidence="1" type="ORF">ECRASSUSDP1_LOCUS7257</name>
</gene>
<reference evidence="1" key="1">
    <citation type="submission" date="2023-07" db="EMBL/GenBank/DDBJ databases">
        <authorList>
            <consortium name="AG Swart"/>
            <person name="Singh M."/>
            <person name="Singh A."/>
            <person name="Seah K."/>
            <person name="Emmerich C."/>
        </authorList>
    </citation>
    <scope>NUCLEOTIDE SEQUENCE</scope>
    <source>
        <strain evidence="1">DP1</strain>
    </source>
</reference>